<keyword evidence="9" id="KW-1185">Reference proteome</keyword>
<dbReference type="GO" id="GO:0006508">
    <property type="term" value="P:proteolysis"/>
    <property type="evidence" value="ECO:0007669"/>
    <property type="project" value="InterPro"/>
</dbReference>
<dbReference type="Proteomes" id="UP000693981">
    <property type="component" value="Unassembled WGS sequence"/>
</dbReference>
<gene>
    <name evidence="8" type="ORF">PHYBOEH_007141</name>
</gene>
<evidence type="ECO:0000256" key="3">
    <source>
        <dbReference type="ARBA" id="ARBA00022729"/>
    </source>
</evidence>
<keyword evidence="4" id="KW-1015">Disulfide bond</keyword>
<comment type="caution">
    <text evidence="8">The sequence shown here is derived from an EMBL/GenBank/DDBJ whole genome shotgun (WGS) entry which is preliminary data.</text>
</comment>
<evidence type="ECO:0000313" key="8">
    <source>
        <dbReference type="EMBL" id="KAG7390125.1"/>
    </source>
</evidence>
<evidence type="ECO:0000256" key="6">
    <source>
        <dbReference type="SAM" id="MobiDB-lite"/>
    </source>
</evidence>
<organism evidence="8 9">
    <name type="scientific">Phytophthora boehmeriae</name>
    <dbReference type="NCBI Taxonomy" id="109152"/>
    <lineage>
        <taxon>Eukaryota</taxon>
        <taxon>Sar</taxon>
        <taxon>Stramenopiles</taxon>
        <taxon>Oomycota</taxon>
        <taxon>Peronosporomycetes</taxon>
        <taxon>Peronosporales</taxon>
        <taxon>Peronosporaceae</taxon>
        <taxon>Phytophthora</taxon>
    </lineage>
</organism>
<keyword evidence="2" id="KW-0964">Secreted</keyword>
<proteinExistence type="predicted"/>
<keyword evidence="5" id="KW-0325">Glycoprotein</keyword>
<evidence type="ECO:0000256" key="4">
    <source>
        <dbReference type="ARBA" id="ARBA00023157"/>
    </source>
</evidence>
<dbReference type="Pfam" id="PF00089">
    <property type="entry name" value="Trypsin"/>
    <property type="match status" value="1"/>
</dbReference>
<evidence type="ECO:0000256" key="2">
    <source>
        <dbReference type="ARBA" id="ARBA00022525"/>
    </source>
</evidence>
<keyword evidence="3" id="KW-0732">Signal</keyword>
<feature type="region of interest" description="Disordered" evidence="6">
    <location>
        <begin position="1"/>
        <end position="37"/>
    </location>
</feature>
<dbReference type="EMBL" id="JAGDFL010000390">
    <property type="protein sequence ID" value="KAG7390125.1"/>
    <property type="molecule type" value="Genomic_DNA"/>
</dbReference>
<evidence type="ECO:0000256" key="5">
    <source>
        <dbReference type="ARBA" id="ARBA00023180"/>
    </source>
</evidence>
<dbReference type="InterPro" id="IPR050430">
    <property type="entry name" value="Peptidase_S1"/>
</dbReference>
<sequence>MTASFVRGSSFSELSQTPDLPASNEDSDERTGLATDEKERIIGGVEASIAAFPYVVGIRTGLVETEDFYYFCSGALIDPEYVVTAAHCTEVPDLYVSIGSQYGSGPGEDNGKEIRVIKASQHPNKVMT</sequence>
<dbReference type="PANTHER" id="PTHR24276">
    <property type="entry name" value="POLYSERASE-RELATED"/>
    <property type="match status" value="1"/>
</dbReference>
<feature type="compositionally biased region" description="Polar residues" evidence="6">
    <location>
        <begin position="1"/>
        <end position="18"/>
    </location>
</feature>
<protein>
    <recommendedName>
        <fullName evidence="7">Peptidase S1 domain-containing protein</fullName>
    </recommendedName>
</protein>
<evidence type="ECO:0000259" key="7">
    <source>
        <dbReference type="Pfam" id="PF00089"/>
    </source>
</evidence>
<comment type="subcellular location">
    <subcellularLocation>
        <location evidence="1">Secreted</location>
    </subcellularLocation>
</comment>
<dbReference type="AlphaFoldDB" id="A0A8T1W9Z9"/>
<dbReference type="GO" id="GO:0004252">
    <property type="term" value="F:serine-type endopeptidase activity"/>
    <property type="evidence" value="ECO:0007669"/>
    <property type="project" value="InterPro"/>
</dbReference>
<feature type="domain" description="Peptidase S1" evidence="7">
    <location>
        <begin position="41"/>
        <end position="124"/>
    </location>
</feature>
<name>A0A8T1W9Z9_9STRA</name>
<evidence type="ECO:0000256" key="1">
    <source>
        <dbReference type="ARBA" id="ARBA00004613"/>
    </source>
</evidence>
<dbReference type="PROSITE" id="PS00134">
    <property type="entry name" value="TRYPSIN_HIS"/>
    <property type="match status" value="1"/>
</dbReference>
<dbReference type="GO" id="GO:0005576">
    <property type="term" value="C:extracellular region"/>
    <property type="evidence" value="ECO:0007669"/>
    <property type="project" value="UniProtKB-SubCell"/>
</dbReference>
<accession>A0A8T1W9Z9</accession>
<dbReference type="OrthoDB" id="122635at2759"/>
<evidence type="ECO:0000313" key="9">
    <source>
        <dbReference type="Proteomes" id="UP000693981"/>
    </source>
</evidence>
<dbReference type="PANTHER" id="PTHR24276:SF98">
    <property type="entry name" value="FI18310P1-RELATED"/>
    <property type="match status" value="1"/>
</dbReference>
<dbReference type="InterPro" id="IPR018114">
    <property type="entry name" value="TRYPSIN_HIS"/>
</dbReference>
<dbReference type="InterPro" id="IPR001254">
    <property type="entry name" value="Trypsin_dom"/>
</dbReference>
<reference evidence="8" key="1">
    <citation type="submission" date="2021-02" db="EMBL/GenBank/DDBJ databases">
        <authorList>
            <person name="Palmer J.M."/>
        </authorList>
    </citation>
    <scope>NUCLEOTIDE SEQUENCE</scope>
    <source>
        <strain evidence="8">SCRP23</strain>
    </source>
</reference>